<keyword evidence="1" id="KW-0812">Transmembrane</keyword>
<protein>
    <submittedName>
        <fullName evidence="2">Uncharacterized protein</fullName>
    </submittedName>
</protein>
<dbReference type="EMBL" id="LAZR01001102">
    <property type="protein sequence ID" value="KKN50643.1"/>
    <property type="molecule type" value="Genomic_DNA"/>
</dbReference>
<feature type="transmembrane region" description="Helical" evidence="1">
    <location>
        <begin position="45"/>
        <end position="65"/>
    </location>
</feature>
<gene>
    <name evidence="2" type="ORF">LCGC14_0630700</name>
</gene>
<evidence type="ECO:0000313" key="2">
    <source>
        <dbReference type="EMBL" id="KKN50643.1"/>
    </source>
</evidence>
<keyword evidence="1" id="KW-1133">Transmembrane helix</keyword>
<evidence type="ECO:0000256" key="1">
    <source>
        <dbReference type="SAM" id="Phobius"/>
    </source>
</evidence>
<proteinExistence type="predicted"/>
<reference evidence="2" key="1">
    <citation type="journal article" date="2015" name="Nature">
        <title>Complex archaea that bridge the gap between prokaryotes and eukaryotes.</title>
        <authorList>
            <person name="Spang A."/>
            <person name="Saw J.H."/>
            <person name="Jorgensen S.L."/>
            <person name="Zaremba-Niedzwiedzka K."/>
            <person name="Martijn J."/>
            <person name="Lind A.E."/>
            <person name="van Eijk R."/>
            <person name="Schleper C."/>
            <person name="Guy L."/>
            <person name="Ettema T.J."/>
        </authorList>
    </citation>
    <scope>NUCLEOTIDE SEQUENCE</scope>
</reference>
<comment type="caution">
    <text evidence="2">The sequence shown here is derived from an EMBL/GenBank/DDBJ whole genome shotgun (WGS) entry which is preliminary data.</text>
</comment>
<keyword evidence="1" id="KW-0472">Membrane</keyword>
<organism evidence="2">
    <name type="scientific">marine sediment metagenome</name>
    <dbReference type="NCBI Taxonomy" id="412755"/>
    <lineage>
        <taxon>unclassified sequences</taxon>
        <taxon>metagenomes</taxon>
        <taxon>ecological metagenomes</taxon>
    </lineage>
</organism>
<accession>A0A0F9UAJ2</accession>
<feature type="transmembrane region" description="Helical" evidence="1">
    <location>
        <begin position="16"/>
        <end position="39"/>
    </location>
</feature>
<name>A0A0F9UAJ2_9ZZZZ</name>
<sequence length="130" mass="13842">MIPGLSETASKNVKKILAAAALLGTISLIEFVFLVAAEIRDDNPWSAGVRIVGLLVTLTLGAVIWRRIRSIQKDLVPPVLGMSVSSVLNTDDLPPLPPPCECGLPFTARGTGGRCHECWAVLVSEKLGIQ</sequence>
<dbReference type="AlphaFoldDB" id="A0A0F9UAJ2"/>